<dbReference type="Pfam" id="PF00294">
    <property type="entry name" value="PfkB"/>
    <property type="match status" value="1"/>
</dbReference>
<dbReference type="InterPro" id="IPR029056">
    <property type="entry name" value="Ribokinase-like"/>
</dbReference>
<dbReference type="InterPro" id="IPR017583">
    <property type="entry name" value="Tagatose/fructose_Pkinase"/>
</dbReference>
<dbReference type="SUPFAM" id="SSF53613">
    <property type="entry name" value="Ribokinase-like"/>
    <property type="match status" value="1"/>
</dbReference>
<keyword evidence="3" id="KW-0547">Nucleotide-binding</keyword>
<dbReference type="CDD" id="cd01164">
    <property type="entry name" value="FruK_PfkB_like"/>
    <property type="match status" value="1"/>
</dbReference>
<dbReference type="PROSITE" id="PS00584">
    <property type="entry name" value="PFKB_KINASES_2"/>
    <property type="match status" value="1"/>
</dbReference>
<dbReference type="AlphaFoldDB" id="A0AAP4C204"/>
<evidence type="ECO:0000259" key="8">
    <source>
        <dbReference type="Pfam" id="PF00294"/>
    </source>
</evidence>
<evidence type="ECO:0000256" key="3">
    <source>
        <dbReference type="ARBA" id="ARBA00022741"/>
    </source>
</evidence>
<keyword evidence="5" id="KW-0067">ATP-binding</keyword>
<dbReference type="PIRSF" id="PIRSF000535">
    <property type="entry name" value="1PFK/6PFK/LacC"/>
    <property type="match status" value="1"/>
</dbReference>
<dbReference type="InterPro" id="IPR002173">
    <property type="entry name" value="Carboh/pur_kinase_PfkB_CS"/>
</dbReference>
<dbReference type="GO" id="GO:0005829">
    <property type="term" value="C:cytosol"/>
    <property type="evidence" value="ECO:0007669"/>
    <property type="project" value="TreeGrafter"/>
</dbReference>
<dbReference type="EMBL" id="JASNVU010000006">
    <property type="protein sequence ID" value="MDK4334978.1"/>
    <property type="molecule type" value="Genomic_DNA"/>
</dbReference>
<feature type="domain" description="Carbohydrate kinase PfkB" evidence="8">
    <location>
        <begin position="10"/>
        <end position="307"/>
    </location>
</feature>
<evidence type="ECO:0000256" key="5">
    <source>
        <dbReference type="ARBA" id="ARBA00022840"/>
    </source>
</evidence>
<evidence type="ECO:0000256" key="2">
    <source>
        <dbReference type="ARBA" id="ARBA00022679"/>
    </source>
</evidence>
<accession>A0AAP4C204</accession>
<name>A0AAP4C204_9CORY</name>
<gene>
    <name evidence="9" type="ORF">QPX58_06050</name>
</gene>
<dbReference type="GO" id="GO:0005524">
    <property type="term" value="F:ATP binding"/>
    <property type="evidence" value="ECO:0007669"/>
    <property type="project" value="UniProtKB-KW"/>
</dbReference>
<dbReference type="PANTHER" id="PTHR46566:SF5">
    <property type="entry name" value="1-PHOSPHOFRUCTOKINASE"/>
    <property type="match status" value="1"/>
</dbReference>
<comment type="similarity">
    <text evidence="1">Belongs to the carbohydrate kinase PfkB family.</text>
</comment>
<comment type="caution">
    <text evidence="9">The sequence shown here is derived from an EMBL/GenBank/DDBJ whole genome shotgun (WGS) entry which is preliminary data.</text>
</comment>
<organism evidence="9 10">
    <name type="scientific">Corynebacterium accolens</name>
    <dbReference type="NCBI Taxonomy" id="38284"/>
    <lineage>
        <taxon>Bacteria</taxon>
        <taxon>Bacillati</taxon>
        <taxon>Actinomycetota</taxon>
        <taxon>Actinomycetes</taxon>
        <taxon>Mycobacteriales</taxon>
        <taxon>Corynebacteriaceae</taxon>
        <taxon>Corynebacterium</taxon>
    </lineage>
</organism>
<keyword evidence="2 6" id="KW-0808">Transferase</keyword>
<dbReference type="Gene3D" id="3.40.1190.20">
    <property type="match status" value="1"/>
</dbReference>
<protein>
    <submittedName>
        <fullName evidence="9">1-phosphofructokinase family hexose kinase</fullName>
    </submittedName>
</protein>
<proteinExistence type="inferred from homology"/>
<evidence type="ECO:0000313" key="9">
    <source>
        <dbReference type="EMBL" id="MDK4334978.1"/>
    </source>
</evidence>
<evidence type="ECO:0000256" key="6">
    <source>
        <dbReference type="PIRNR" id="PIRNR000535"/>
    </source>
</evidence>
<reference evidence="9" key="1">
    <citation type="submission" date="2023-05" db="EMBL/GenBank/DDBJ databases">
        <title>Metabolic capabilities are highly conserved among human nasal-associated Corynebacterium species in pangenomic analyses.</title>
        <authorList>
            <person name="Tran T.H."/>
            <person name="Roberts A.Q."/>
            <person name="Escapa I.F."/>
            <person name="Gao W."/>
            <person name="Conlan S."/>
            <person name="Kong H."/>
            <person name="Segre J.A."/>
            <person name="Kelly M.S."/>
            <person name="Lemon K.P."/>
        </authorList>
    </citation>
    <scope>NUCLEOTIDE SEQUENCE</scope>
    <source>
        <strain evidence="9">KPL2618</strain>
    </source>
</reference>
<feature type="region of interest" description="Disordered" evidence="7">
    <location>
        <begin position="298"/>
        <end position="320"/>
    </location>
</feature>
<evidence type="ECO:0000313" key="10">
    <source>
        <dbReference type="Proteomes" id="UP001230317"/>
    </source>
</evidence>
<evidence type="ECO:0000256" key="7">
    <source>
        <dbReference type="SAM" id="MobiDB-lite"/>
    </source>
</evidence>
<dbReference type="InterPro" id="IPR011611">
    <property type="entry name" value="PfkB_dom"/>
</dbReference>
<sequence>MILTLTPNPSIDATLALNQQLTSGDVHRAASVTQVAGGKGVNVAHAVHLAGKETLALFPARAADPFINLIQEVHLPYAHMDMDGGVRVNTTITEPDGTTTKVNGPGPLLSDATQNHLISTLTHHAQSADWVALAGSLPKGVDAGWYTELIKEIRTAAPQARIAVDTSDAPMKAIAKQLATAAPDLIKPNGFELGQLTGQDGLALERAAAAGDYSPVVEAARDVVKRGIKEVLVTLGGAGAVLVNADGAWAATPPPATVKSTVGAGDAALAGYLLGRTQGHGPADSLALSVAYGTAAAAKPGTQFPRPEELDTAHTSISAL</sequence>
<evidence type="ECO:0000256" key="1">
    <source>
        <dbReference type="ARBA" id="ARBA00010688"/>
    </source>
</evidence>
<evidence type="ECO:0000256" key="4">
    <source>
        <dbReference type="ARBA" id="ARBA00022777"/>
    </source>
</evidence>
<dbReference type="NCBIfam" id="TIGR03168">
    <property type="entry name" value="1-PFK"/>
    <property type="match status" value="1"/>
</dbReference>
<dbReference type="GO" id="GO:0008443">
    <property type="term" value="F:phosphofructokinase activity"/>
    <property type="evidence" value="ECO:0007669"/>
    <property type="project" value="TreeGrafter"/>
</dbReference>
<keyword evidence="4" id="KW-0418">Kinase</keyword>
<dbReference type="RefSeq" id="WP_284636190.1">
    <property type="nucleotide sequence ID" value="NZ_JASNVC010000002.1"/>
</dbReference>
<dbReference type="Proteomes" id="UP001230317">
    <property type="component" value="Unassembled WGS sequence"/>
</dbReference>
<dbReference type="PANTHER" id="PTHR46566">
    <property type="entry name" value="1-PHOSPHOFRUCTOKINASE-RELATED"/>
    <property type="match status" value="1"/>
</dbReference>